<feature type="region of interest" description="Disordered" evidence="1">
    <location>
        <begin position="1"/>
        <end position="39"/>
    </location>
</feature>
<evidence type="ECO:0000313" key="4">
    <source>
        <dbReference type="Proteomes" id="UP001186944"/>
    </source>
</evidence>
<accession>A0AA88YBG2</accession>
<name>A0AA88YBG2_PINIB</name>
<keyword evidence="2" id="KW-0812">Transmembrane</keyword>
<feature type="compositionally biased region" description="Basic residues" evidence="1">
    <location>
        <begin position="1"/>
        <end position="15"/>
    </location>
</feature>
<comment type="caution">
    <text evidence="3">The sequence shown here is derived from an EMBL/GenBank/DDBJ whole genome shotgun (WGS) entry which is preliminary data.</text>
</comment>
<protein>
    <submittedName>
        <fullName evidence="3">Uncharacterized protein</fullName>
    </submittedName>
</protein>
<feature type="transmembrane region" description="Helical" evidence="2">
    <location>
        <begin position="120"/>
        <end position="138"/>
    </location>
</feature>
<dbReference type="Proteomes" id="UP001186944">
    <property type="component" value="Unassembled WGS sequence"/>
</dbReference>
<keyword evidence="4" id="KW-1185">Reference proteome</keyword>
<evidence type="ECO:0000256" key="1">
    <source>
        <dbReference type="SAM" id="MobiDB-lite"/>
    </source>
</evidence>
<evidence type="ECO:0000256" key="2">
    <source>
        <dbReference type="SAM" id="Phobius"/>
    </source>
</evidence>
<organism evidence="3 4">
    <name type="scientific">Pinctada imbricata</name>
    <name type="common">Atlantic pearl-oyster</name>
    <name type="synonym">Pinctada martensii</name>
    <dbReference type="NCBI Taxonomy" id="66713"/>
    <lineage>
        <taxon>Eukaryota</taxon>
        <taxon>Metazoa</taxon>
        <taxon>Spiralia</taxon>
        <taxon>Lophotrochozoa</taxon>
        <taxon>Mollusca</taxon>
        <taxon>Bivalvia</taxon>
        <taxon>Autobranchia</taxon>
        <taxon>Pteriomorphia</taxon>
        <taxon>Pterioida</taxon>
        <taxon>Pterioidea</taxon>
        <taxon>Pteriidae</taxon>
        <taxon>Pinctada</taxon>
    </lineage>
</organism>
<evidence type="ECO:0000313" key="3">
    <source>
        <dbReference type="EMBL" id="KAK3101905.1"/>
    </source>
</evidence>
<keyword evidence="2" id="KW-1133">Transmembrane helix</keyword>
<dbReference type="AlphaFoldDB" id="A0AA88YBG2"/>
<dbReference type="EMBL" id="VSWD01000005">
    <property type="protein sequence ID" value="KAK3101905.1"/>
    <property type="molecule type" value="Genomic_DNA"/>
</dbReference>
<feature type="compositionally biased region" description="Basic and acidic residues" evidence="1">
    <location>
        <begin position="16"/>
        <end position="39"/>
    </location>
</feature>
<keyword evidence="2" id="KW-0472">Membrane</keyword>
<sequence>MLRTERKRQTYRKRKTDVQKEKDRCTEKEKDTRTERERRTEMTDRMNVFLTFLLGLIPESQEAPYPQCCPDIKSLSHIVDTISSSIGETTQQGYEAIREAKLLGLELKDTVFLAVERNSFMVAGILMLITAIILVVGTCIVSCCSNHHEIDYTALPQMDWLPEHVDFDSFLDMLHNIHKFDKMKLEEHFRNQGIMPRAKS</sequence>
<proteinExistence type="predicted"/>
<gene>
    <name evidence="3" type="ORF">FSP39_007231</name>
</gene>
<reference evidence="3" key="1">
    <citation type="submission" date="2019-08" db="EMBL/GenBank/DDBJ databases">
        <title>The improved chromosome-level genome for the pearl oyster Pinctada fucata martensii using PacBio sequencing and Hi-C.</title>
        <authorList>
            <person name="Zheng Z."/>
        </authorList>
    </citation>
    <scope>NUCLEOTIDE SEQUENCE</scope>
    <source>
        <strain evidence="3">ZZ-2019</strain>
        <tissue evidence="3">Adductor muscle</tissue>
    </source>
</reference>